<feature type="transmembrane region" description="Helical" evidence="2">
    <location>
        <begin position="179"/>
        <end position="203"/>
    </location>
</feature>
<keyword evidence="2" id="KW-0812">Transmembrane</keyword>
<evidence type="ECO:0000313" key="4">
    <source>
        <dbReference type="Proteomes" id="UP001501803"/>
    </source>
</evidence>
<evidence type="ECO:0000256" key="1">
    <source>
        <dbReference type="SAM" id="MobiDB-lite"/>
    </source>
</evidence>
<comment type="caution">
    <text evidence="3">The sequence shown here is derived from an EMBL/GenBank/DDBJ whole genome shotgun (WGS) entry which is preliminary data.</text>
</comment>
<feature type="region of interest" description="Disordered" evidence="1">
    <location>
        <begin position="143"/>
        <end position="166"/>
    </location>
</feature>
<accession>A0ABP7L1B3</accession>
<name>A0ABP7L1B3_9MICO</name>
<evidence type="ECO:0000256" key="2">
    <source>
        <dbReference type="SAM" id="Phobius"/>
    </source>
</evidence>
<evidence type="ECO:0000313" key="3">
    <source>
        <dbReference type="EMBL" id="GAA3890811.1"/>
    </source>
</evidence>
<dbReference type="RefSeq" id="WP_345069224.1">
    <property type="nucleotide sequence ID" value="NZ_BAABCN010000015.1"/>
</dbReference>
<keyword evidence="4" id="KW-1185">Reference proteome</keyword>
<keyword evidence="2" id="KW-1133">Transmembrane helix</keyword>
<proteinExistence type="predicted"/>
<dbReference type="Proteomes" id="UP001501803">
    <property type="component" value="Unassembled WGS sequence"/>
</dbReference>
<organism evidence="3 4">
    <name type="scientific">Leifsonia kafniensis</name>
    <dbReference type="NCBI Taxonomy" id="475957"/>
    <lineage>
        <taxon>Bacteria</taxon>
        <taxon>Bacillati</taxon>
        <taxon>Actinomycetota</taxon>
        <taxon>Actinomycetes</taxon>
        <taxon>Micrococcales</taxon>
        <taxon>Microbacteriaceae</taxon>
        <taxon>Leifsonia</taxon>
    </lineage>
</organism>
<keyword evidence="2" id="KW-0472">Membrane</keyword>
<sequence>MNLPHPWTAESALALISTDPGVRGVYLASYQGHDDALAALAQVAADEARIEADAVADGLAEETDETEGAGEAELRRLQDLTYGRPTLTTEGLEREQAVQRLAAIAAAEHRRRADVYAALSRMKDVFTERSPLTAAVSEPLGTGVGAGLAPGARDPTEATEATDARDARKFRRARVPSRILLLATLTAGVIIGIGLGLASAVGFEQPVSAPTTSAAESAPSDLLTLSRFPGNLTAADVWFAQTQTDADVFTGFIIFQRERIEASASRFAGTTASGWRLWVARTPSKGFCLIARRDEGPDTRPSTHRACASRVDFEKSSLRLVLDTTTVVWNGMSILTSIRW</sequence>
<protein>
    <submittedName>
        <fullName evidence="3">Uncharacterized protein</fullName>
    </submittedName>
</protein>
<dbReference type="EMBL" id="BAABCN010000015">
    <property type="protein sequence ID" value="GAA3890811.1"/>
    <property type="molecule type" value="Genomic_DNA"/>
</dbReference>
<reference evidence="4" key="1">
    <citation type="journal article" date="2019" name="Int. J. Syst. Evol. Microbiol.">
        <title>The Global Catalogue of Microorganisms (GCM) 10K type strain sequencing project: providing services to taxonomists for standard genome sequencing and annotation.</title>
        <authorList>
            <consortium name="The Broad Institute Genomics Platform"/>
            <consortium name="The Broad Institute Genome Sequencing Center for Infectious Disease"/>
            <person name="Wu L."/>
            <person name="Ma J."/>
        </authorList>
    </citation>
    <scope>NUCLEOTIDE SEQUENCE [LARGE SCALE GENOMIC DNA]</scope>
    <source>
        <strain evidence="4">JCM 17021</strain>
    </source>
</reference>
<gene>
    <name evidence="3" type="ORF">GCM10022381_35890</name>
</gene>